<keyword evidence="7" id="KW-0007">Acetylation</keyword>
<dbReference type="FunFam" id="3.30.60.60:FF:000001">
    <property type="entry name" value="Histone acetyltransferase"/>
    <property type="match status" value="1"/>
</dbReference>
<dbReference type="GO" id="GO:0072487">
    <property type="term" value="C:MSL complex"/>
    <property type="evidence" value="ECO:0007669"/>
    <property type="project" value="TreeGrafter"/>
</dbReference>
<feature type="domain" description="Chromo" evidence="15">
    <location>
        <begin position="60"/>
        <end position="115"/>
    </location>
</feature>
<comment type="catalytic activity">
    <reaction evidence="11">
        <text>L-lysyl-[protein] + acetyl-CoA = N(6)-acetyl-L-lysyl-[protein] + CoA + H(+)</text>
        <dbReference type="Rhea" id="RHEA:45948"/>
        <dbReference type="Rhea" id="RHEA-COMP:9752"/>
        <dbReference type="Rhea" id="RHEA-COMP:10731"/>
        <dbReference type="ChEBI" id="CHEBI:15378"/>
        <dbReference type="ChEBI" id="CHEBI:29969"/>
        <dbReference type="ChEBI" id="CHEBI:57287"/>
        <dbReference type="ChEBI" id="CHEBI:57288"/>
        <dbReference type="ChEBI" id="CHEBI:61930"/>
    </reaction>
    <physiologicalReaction direction="left-to-right" evidence="11">
        <dbReference type="Rhea" id="RHEA:45949"/>
    </physiologicalReaction>
</comment>
<accession>A0A8B9ZSP5</accession>
<comment type="catalytic activity">
    <reaction evidence="13">
        <text>L-lysyl-[protein] + acetyl-CoA = N(6)-acetyl-L-lysyl-[protein] + CoA + H(+)</text>
        <dbReference type="Rhea" id="RHEA:45948"/>
        <dbReference type="Rhea" id="RHEA-COMP:9752"/>
        <dbReference type="Rhea" id="RHEA-COMP:10731"/>
        <dbReference type="ChEBI" id="CHEBI:15378"/>
        <dbReference type="ChEBI" id="CHEBI:29969"/>
        <dbReference type="ChEBI" id="CHEBI:57287"/>
        <dbReference type="ChEBI" id="CHEBI:57288"/>
        <dbReference type="ChEBI" id="CHEBI:61930"/>
        <dbReference type="EC" id="2.3.1.48"/>
    </reaction>
</comment>
<dbReference type="Ensembl" id="ENSAZOT00000012846.1">
    <property type="protein sequence ID" value="ENSAZOP00000012018.1"/>
    <property type="gene ID" value="ENSAZOG00000007659.1"/>
</dbReference>
<dbReference type="InterPro" id="IPR040706">
    <property type="entry name" value="Zf-MYST"/>
</dbReference>
<dbReference type="SMART" id="SM00298">
    <property type="entry name" value="CHROMO"/>
    <property type="match status" value="1"/>
</dbReference>
<evidence type="ECO:0000256" key="3">
    <source>
        <dbReference type="ARBA" id="ARBA00013184"/>
    </source>
</evidence>
<dbReference type="FunFam" id="2.30.30.140:FF:000039">
    <property type="entry name" value="Histone acetyltransferase"/>
    <property type="match status" value="1"/>
</dbReference>
<comment type="catalytic activity">
    <reaction evidence="12">
        <text>L-lysyl-[histone] + acetyl-CoA = N(6)-acetyl-L-lysyl-[histone] + CoA + H(+)</text>
        <dbReference type="Rhea" id="RHEA:21992"/>
        <dbReference type="Rhea" id="RHEA-COMP:9845"/>
        <dbReference type="Rhea" id="RHEA-COMP:11338"/>
        <dbReference type="ChEBI" id="CHEBI:15378"/>
        <dbReference type="ChEBI" id="CHEBI:29969"/>
        <dbReference type="ChEBI" id="CHEBI:57287"/>
        <dbReference type="ChEBI" id="CHEBI:57288"/>
        <dbReference type="ChEBI" id="CHEBI:61930"/>
        <dbReference type="EC" id="2.3.1.48"/>
    </reaction>
    <physiologicalReaction direction="left-to-right" evidence="12">
        <dbReference type="Rhea" id="RHEA:21993"/>
    </physiologicalReaction>
</comment>
<evidence type="ECO:0000313" key="16">
    <source>
        <dbReference type="Ensembl" id="ENSAZOP00000012018.1"/>
    </source>
</evidence>
<dbReference type="InterPro" id="IPR000953">
    <property type="entry name" value="Chromo/chromo_shadow_dom"/>
</dbReference>
<evidence type="ECO:0000256" key="1">
    <source>
        <dbReference type="ARBA" id="ARBA00004123"/>
    </source>
</evidence>
<dbReference type="InterPro" id="IPR016197">
    <property type="entry name" value="Chromo-like_dom_sf"/>
</dbReference>
<dbReference type="Pfam" id="PF17772">
    <property type="entry name" value="zf-MYST"/>
    <property type="match status" value="1"/>
</dbReference>
<dbReference type="Gene3D" id="2.30.30.140">
    <property type="match status" value="1"/>
</dbReference>
<dbReference type="InterPro" id="IPR002717">
    <property type="entry name" value="HAT_MYST-type"/>
</dbReference>
<dbReference type="Gene3D" id="1.10.10.10">
    <property type="entry name" value="Winged helix-like DNA-binding domain superfamily/Winged helix DNA-binding domain"/>
    <property type="match status" value="1"/>
</dbReference>
<dbReference type="GO" id="GO:0031981">
    <property type="term" value="C:nuclear lumen"/>
    <property type="evidence" value="ECO:0007669"/>
    <property type="project" value="UniProtKB-ARBA"/>
</dbReference>
<keyword evidence="9" id="KW-0804">Transcription</keyword>
<dbReference type="PANTHER" id="PTHR10615:SF82">
    <property type="entry name" value="HISTONE ACETYLTRANSFERASE KAT8"/>
    <property type="match status" value="1"/>
</dbReference>
<dbReference type="EC" id="2.3.1.48" evidence="3 13"/>
<dbReference type="InterPro" id="IPR016181">
    <property type="entry name" value="Acyl_CoA_acyltransferase"/>
</dbReference>
<evidence type="ECO:0000259" key="15">
    <source>
        <dbReference type="SMART" id="SM00298"/>
    </source>
</evidence>
<dbReference type="Gene3D" id="3.40.630.30">
    <property type="match status" value="1"/>
</dbReference>
<comment type="subcellular location">
    <subcellularLocation>
        <location evidence="1 13">Nucleus</location>
    </subcellularLocation>
</comment>
<protein>
    <recommendedName>
        <fullName evidence="3 13">Histone acetyltransferase</fullName>
        <ecNumber evidence="3 13">2.3.1.48</ecNumber>
    </recommendedName>
</protein>
<keyword evidence="8" id="KW-0805">Transcription regulation</keyword>
<keyword evidence="13" id="KW-0539">Nucleus</keyword>
<dbReference type="Gene3D" id="3.30.60.60">
    <property type="entry name" value="N-acetyl transferase-like"/>
    <property type="match status" value="1"/>
</dbReference>
<evidence type="ECO:0000256" key="14">
    <source>
        <dbReference type="SAM" id="MobiDB-lite"/>
    </source>
</evidence>
<evidence type="ECO:0000256" key="9">
    <source>
        <dbReference type="ARBA" id="ARBA00023163"/>
    </source>
</evidence>
<keyword evidence="17" id="KW-1185">Reference proteome</keyword>
<dbReference type="Pfam" id="PF11717">
    <property type="entry name" value="Tudor-knot"/>
    <property type="match status" value="1"/>
</dbReference>
<reference evidence="16" key="2">
    <citation type="submission" date="2025-09" db="UniProtKB">
        <authorList>
            <consortium name="Ensembl"/>
        </authorList>
    </citation>
    <scope>IDENTIFICATION</scope>
</reference>
<dbReference type="GO" id="GO:0035267">
    <property type="term" value="C:NuA4 histone acetyltransferase complex"/>
    <property type="evidence" value="ECO:0007669"/>
    <property type="project" value="TreeGrafter"/>
</dbReference>
<feature type="compositionally biased region" description="Low complexity" evidence="14">
    <location>
        <begin position="388"/>
        <end position="398"/>
    </location>
</feature>
<dbReference type="SUPFAM" id="SSF54160">
    <property type="entry name" value="Chromo domain-like"/>
    <property type="match status" value="1"/>
</dbReference>
<organism evidence="16 17">
    <name type="scientific">Anas zonorhyncha</name>
    <name type="common">Eastern spot-billed duck</name>
    <dbReference type="NCBI Taxonomy" id="75864"/>
    <lineage>
        <taxon>Eukaryota</taxon>
        <taxon>Metazoa</taxon>
        <taxon>Chordata</taxon>
        <taxon>Craniata</taxon>
        <taxon>Vertebrata</taxon>
        <taxon>Euteleostomi</taxon>
        <taxon>Archelosauria</taxon>
        <taxon>Archosauria</taxon>
        <taxon>Dinosauria</taxon>
        <taxon>Saurischia</taxon>
        <taxon>Theropoda</taxon>
        <taxon>Coelurosauria</taxon>
        <taxon>Aves</taxon>
        <taxon>Neognathae</taxon>
        <taxon>Galloanserae</taxon>
        <taxon>Anseriformes</taxon>
        <taxon>Anatidae</taxon>
        <taxon>Anatinae</taxon>
        <taxon>Anas</taxon>
    </lineage>
</organism>
<evidence type="ECO:0000256" key="12">
    <source>
        <dbReference type="ARBA" id="ARBA00048940"/>
    </source>
</evidence>
<evidence type="ECO:0000256" key="5">
    <source>
        <dbReference type="ARBA" id="ARBA00022771"/>
    </source>
</evidence>
<feature type="region of interest" description="Disordered" evidence="14">
    <location>
        <begin position="309"/>
        <end position="328"/>
    </location>
</feature>
<evidence type="ECO:0000256" key="11">
    <source>
        <dbReference type="ARBA" id="ARBA00047787"/>
    </source>
</evidence>
<sequence>IEGDWEGLGPVWEGTGSTGRDWGGTGRDWEGTGPSMRAGPVPFSNWSQSLTGPIPISYWFPADSAEVIQSRLNEQEAREEFYVHYVGFNRRLDEWVDRNRLALSKTLKEAVQKSAEQFLGDLPEQPERKITRNQKRKHDEINHVQKTYAEMDPTTAALEKEHEAITKVKYVDKIHIGHFEIDAWYFSPFPEDYGKQPKLWICEYCLKYMKYERTYRLHLGQCQWRQPPGREIYRKSNISVYEVDGKDHKIYCQNLCLLAKLFLDHKTLYFDVEPFVFYLLTEVDRQGAHIVGYFSKVGISRNQYAPSMNQYAPSKSTKRPVPPVTPSNMSQHEPWVLLEVLGVTPVTPPSQMTSITQTDIISTLQSLNMVKYWKGQQGGPPVPPSAPSNPSQCSQCSQ</sequence>
<reference evidence="16" key="1">
    <citation type="submission" date="2025-08" db="UniProtKB">
        <authorList>
            <consortium name="Ensembl"/>
        </authorList>
    </citation>
    <scope>IDENTIFICATION</scope>
</reference>
<proteinExistence type="inferred from homology"/>
<dbReference type="SUPFAM" id="SSF55729">
    <property type="entry name" value="Acyl-CoA N-acyltransferases (Nat)"/>
    <property type="match status" value="1"/>
</dbReference>
<keyword evidence="6" id="KW-0862">Zinc</keyword>
<evidence type="ECO:0000256" key="7">
    <source>
        <dbReference type="ARBA" id="ARBA00022990"/>
    </source>
</evidence>
<keyword evidence="5" id="KW-0479">Metal-binding</keyword>
<evidence type="ECO:0000256" key="10">
    <source>
        <dbReference type="ARBA" id="ARBA00023315"/>
    </source>
</evidence>
<dbReference type="GO" id="GO:0010557">
    <property type="term" value="P:positive regulation of macromolecule biosynthetic process"/>
    <property type="evidence" value="ECO:0007669"/>
    <property type="project" value="UniProtKB-ARBA"/>
</dbReference>
<name>A0A8B9ZSP5_9AVES</name>
<dbReference type="InterPro" id="IPR050603">
    <property type="entry name" value="MYST_HAT"/>
</dbReference>
<dbReference type="GO" id="GO:0008270">
    <property type="term" value="F:zinc ion binding"/>
    <property type="evidence" value="ECO:0007669"/>
    <property type="project" value="UniProtKB-KW"/>
</dbReference>
<comment type="similarity">
    <text evidence="2 13">Belongs to the MYST (SAS/MOZ) family.</text>
</comment>
<keyword evidence="5" id="KW-0863">Zinc-finger</keyword>
<dbReference type="PANTHER" id="PTHR10615">
    <property type="entry name" value="HISTONE ACETYLTRANSFERASE"/>
    <property type="match status" value="1"/>
</dbReference>
<evidence type="ECO:0000256" key="4">
    <source>
        <dbReference type="ARBA" id="ARBA00022679"/>
    </source>
</evidence>
<dbReference type="GO" id="GO:0046972">
    <property type="term" value="F:histone H4K16 acetyltransferase activity"/>
    <property type="evidence" value="ECO:0007669"/>
    <property type="project" value="TreeGrafter"/>
</dbReference>
<dbReference type="InterPro" id="IPR036388">
    <property type="entry name" value="WH-like_DNA-bd_sf"/>
</dbReference>
<evidence type="ECO:0000256" key="13">
    <source>
        <dbReference type="RuleBase" id="RU361211"/>
    </source>
</evidence>
<dbReference type="GO" id="GO:0006355">
    <property type="term" value="P:regulation of DNA-templated transcription"/>
    <property type="evidence" value="ECO:0007669"/>
    <property type="project" value="InterPro"/>
</dbReference>
<dbReference type="GO" id="GO:0044545">
    <property type="term" value="C:NSL complex"/>
    <property type="evidence" value="ECO:0007669"/>
    <property type="project" value="TreeGrafter"/>
</dbReference>
<dbReference type="InterPro" id="IPR025995">
    <property type="entry name" value="Tudor-knot"/>
</dbReference>
<evidence type="ECO:0000313" key="17">
    <source>
        <dbReference type="Proteomes" id="UP000694549"/>
    </source>
</evidence>
<feature type="region of interest" description="Disordered" evidence="14">
    <location>
        <begin position="375"/>
        <end position="398"/>
    </location>
</feature>
<feature type="region of interest" description="Disordered" evidence="14">
    <location>
        <begin position="1"/>
        <end position="39"/>
    </location>
</feature>
<evidence type="ECO:0000256" key="2">
    <source>
        <dbReference type="ARBA" id="ARBA00010107"/>
    </source>
</evidence>
<dbReference type="Proteomes" id="UP000694549">
    <property type="component" value="Unplaced"/>
</dbReference>
<dbReference type="AlphaFoldDB" id="A0A8B9ZSP5"/>
<dbReference type="GO" id="GO:0045935">
    <property type="term" value="P:positive regulation of nucleobase-containing compound metabolic process"/>
    <property type="evidence" value="ECO:0007669"/>
    <property type="project" value="UniProtKB-ARBA"/>
</dbReference>
<evidence type="ECO:0000256" key="6">
    <source>
        <dbReference type="ARBA" id="ARBA00022833"/>
    </source>
</evidence>
<evidence type="ECO:0000256" key="8">
    <source>
        <dbReference type="ARBA" id="ARBA00023015"/>
    </source>
</evidence>
<keyword evidence="4" id="KW-0808">Transferase</keyword>
<keyword evidence="10" id="KW-0012">Acyltransferase</keyword>
<dbReference type="Pfam" id="PF01853">
    <property type="entry name" value="MOZ_SAS"/>
    <property type="match status" value="1"/>
</dbReference>